<dbReference type="InterPro" id="IPR036291">
    <property type="entry name" value="NAD(P)-bd_dom_sf"/>
</dbReference>
<dbReference type="STRING" id="1128398.Curi_c24680"/>
<comment type="pathway">
    <text evidence="1">Porphyrin-containing compound metabolism; siroheme biosynthesis; sirohydrochlorin from precorrin-2: step 1/1.</text>
</comment>
<gene>
    <name evidence="6" type="primary">sirC</name>
    <name evidence="6" type="ordered locus">Curi_c24680</name>
</gene>
<dbReference type="SUPFAM" id="SSF75615">
    <property type="entry name" value="Siroheme synthase middle domains-like"/>
    <property type="match status" value="1"/>
</dbReference>
<proteinExistence type="predicted"/>
<name>K0B0A2_GOTA9</name>
<evidence type="ECO:0000256" key="5">
    <source>
        <dbReference type="ARBA" id="ARBA00023244"/>
    </source>
</evidence>
<dbReference type="NCBIfam" id="NF004045">
    <property type="entry name" value="PRK05562.1"/>
    <property type="match status" value="1"/>
</dbReference>
<protein>
    <recommendedName>
        <fullName evidence="2">precorrin-2 dehydrogenase</fullName>
        <ecNumber evidence="2">1.3.1.76</ecNumber>
    </recommendedName>
</protein>
<evidence type="ECO:0000313" key="7">
    <source>
        <dbReference type="Proteomes" id="UP000006094"/>
    </source>
</evidence>
<reference evidence="6 7" key="1">
    <citation type="journal article" date="2012" name="PLoS ONE">
        <title>The purine-utilizing bacterium Clostridium acidurici 9a: a genome-guided metabolic reconsideration.</title>
        <authorList>
            <person name="Hartwich K."/>
            <person name="Poehlein A."/>
            <person name="Daniel R."/>
        </authorList>
    </citation>
    <scope>NUCLEOTIDE SEQUENCE [LARGE SCALE GENOMIC DNA]</scope>
    <source>
        <strain evidence="7">ATCC 7906 / DSM 604 / BCRC 14475 / CIP 104303 / KCTC 5404 / NCIMB 10678 / 9a</strain>
    </source>
</reference>
<keyword evidence="7" id="KW-1185">Reference proteome</keyword>
<keyword evidence="5" id="KW-0627">Porphyrin biosynthesis</keyword>
<dbReference type="KEGG" id="cad:Curi_c24680"/>
<dbReference type="GO" id="GO:0019354">
    <property type="term" value="P:siroheme biosynthetic process"/>
    <property type="evidence" value="ECO:0007669"/>
    <property type="project" value="UniProtKB-UniPathway"/>
</dbReference>
<evidence type="ECO:0000256" key="1">
    <source>
        <dbReference type="ARBA" id="ARBA00005010"/>
    </source>
</evidence>
<dbReference type="HOGENOM" id="CLU_011276_8_4_9"/>
<dbReference type="InterPro" id="IPR028161">
    <property type="entry name" value="Met8-like"/>
</dbReference>
<dbReference type="PANTHER" id="PTHR35330">
    <property type="entry name" value="SIROHEME BIOSYNTHESIS PROTEIN MET8"/>
    <property type="match status" value="1"/>
</dbReference>
<dbReference type="eggNOG" id="COG1648">
    <property type="taxonomic scope" value="Bacteria"/>
</dbReference>
<dbReference type="GO" id="GO:0004325">
    <property type="term" value="F:ferrochelatase activity"/>
    <property type="evidence" value="ECO:0007669"/>
    <property type="project" value="InterPro"/>
</dbReference>
<dbReference type="PANTHER" id="PTHR35330:SF1">
    <property type="entry name" value="SIROHEME BIOSYNTHESIS PROTEIN MET8"/>
    <property type="match status" value="1"/>
</dbReference>
<dbReference type="Pfam" id="PF13241">
    <property type="entry name" value="NAD_binding_7"/>
    <property type="match status" value="1"/>
</dbReference>
<evidence type="ECO:0000256" key="3">
    <source>
        <dbReference type="ARBA" id="ARBA00023002"/>
    </source>
</evidence>
<evidence type="ECO:0000256" key="2">
    <source>
        <dbReference type="ARBA" id="ARBA00012400"/>
    </source>
</evidence>
<evidence type="ECO:0000256" key="4">
    <source>
        <dbReference type="ARBA" id="ARBA00023027"/>
    </source>
</evidence>
<dbReference type="GO" id="GO:0043115">
    <property type="term" value="F:precorrin-2 dehydrogenase activity"/>
    <property type="evidence" value="ECO:0007669"/>
    <property type="project" value="UniProtKB-EC"/>
</dbReference>
<dbReference type="OrthoDB" id="1715866at2"/>
<dbReference type="UniPathway" id="UPA00262">
    <property type="reaction ID" value="UER00222"/>
</dbReference>
<dbReference type="EMBL" id="CP003326">
    <property type="protein sequence ID" value="AFS79463.1"/>
    <property type="molecule type" value="Genomic_DNA"/>
</dbReference>
<sequence length="201" mass="23305">MSKNNKEDILLDYALISLISSKIKVIIIGGGKGGYIKAKSFLQRGCSVYVLSKEFDEKFKNLRYSKNIIFINESYKKDYIKDKHIVIISTNNPELNNIIKQDCEENYKLYLMSSDFKEGLFVTPTQRDTRSISIAINTKVGSPKTSVFLAEKMIKDLSEYDDFVMYVGEVRKMVKEKANDKKLTLEIMEFLNTDDFYFFIN</sequence>
<keyword evidence="3 6" id="KW-0560">Oxidoreductase</keyword>
<dbReference type="Proteomes" id="UP000006094">
    <property type="component" value="Chromosome"/>
</dbReference>
<dbReference type="EC" id="1.3.1.76" evidence="2"/>
<dbReference type="SUPFAM" id="SSF51735">
    <property type="entry name" value="NAD(P)-binding Rossmann-fold domains"/>
    <property type="match status" value="1"/>
</dbReference>
<dbReference type="AlphaFoldDB" id="K0B0A2"/>
<accession>K0B0A2</accession>
<organism evidence="6 7">
    <name type="scientific">Gottschalkia acidurici (strain ATCC 7906 / DSM 604 / BCRC 14475 / CIP 104303 / KCTC 5404 / NCIMB 10678 / 9a)</name>
    <name type="common">Clostridium acidurici</name>
    <dbReference type="NCBI Taxonomy" id="1128398"/>
    <lineage>
        <taxon>Bacteria</taxon>
        <taxon>Bacillati</taxon>
        <taxon>Bacillota</taxon>
        <taxon>Tissierellia</taxon>
        <taxon>Tissierellales</taxon>
        <taxon>Gottschalkiaceae</taxon>
        <taxon>Gottschalkia</taxon>
    </lineage>
</organism>
<dbReference type="RefSeq" id="WP_014968597.1">
    <property type="nucleotide sequence ID" value="NC_018664.1"/>
</dbReference>
<keyword evidence="4" id="KW-0520">NAD</keyword>
<evidence type="ECO:0000313" key="6">
    <source>
        <dbReference type="EMBL" id="AFS79463.1"/>
    </source>
</evidence>
<dbReference type="Gene3D" id="3.40.50.720">
    <property type="entry name" value="NAD(P)-binding Rossmann-like Domain"/>
    <property type="match status" value="1"/>
</dbReference>